<dbReference type="Gene3D" id="3.40.30.10">
    <property type="entry name" value="Glutaredoxin"/>
    <property type="match status" value="1"/>
</dbReference>
<dbReference type="Pfam" id="PF01323">
    <property type="entry name" value="DSBA"/>
    <property type="match status" value="1"/>
</dbReference>
<evidence type="ECO:0000313" key="2">
    <source>
        <dbReference type="EMBL" id="TQL47857.1"/>
    </source>
</evidence>
<dbReference type="SUPFAM" id="SSF52833">
    <property type="entry name" value="Thioredoxin-like"/>
    <property type="match status" value="1"/>
</dbReference>
<sequence length="215" mass="23970">MSDPIKVDIWSDVQCPWCYIGKRKFEAGAEQFGGEVEIEYHSFELSPDTPVDFEGSTADYLSKRKGMPLEQVNGMLANVTNIAKSVGLDYDFDSVKQTNTIKAHELLHYAKAQGRQLEMKERLLKAYFEEGEHVGRIEDLADLAAEVGFDRADVVRSLTEEEFLSAVKADQAQAMEYGIQGVPFFVIDGKYGISGAQEAATFAQALQQVRDEKQA</sequence>
<dbReference type="InterPro" id="IPR036249">
    <property type="entry name" value="Thioredoxin-like_sf"/>
</dbReference>
<dbReference type="PANTHER" id="PTHR13887:SF41">
    <property type="entry name" value="THIOREDOXIN SUPERFAMILY PROTEIN"/>
    <property type="match status" value="1"/>
</dbReference>
<dbReference type="Proteomes" id="UP000317998">
    <property type="component" value="Unassembled WGS sequence"/>
</dbReference>
<proteinExistence type="predicted"/>
<dbReference type="RefSeq" id="WP_141880064.1">
    <property type="nucleotide sequence ID" value="NZ_VFOM01000001.1"/>
</dbReference>
<keyword evidence="2" id="KW-0413">Isomerase</keyword>
<dbReference type="GO" id="GO:0016853">
    <property type="term" value="F:isomerase activity"/>
    <property type="evidence" value="ECO:0007669"/>
    <property type="project" value="UniProtKB-KW"/>
</dbReference>
<dbReference type="PANTHER" id="PTHR13887">
    <property type="entry name" value="GLUTATHIONE S-TRANSFERASE KAPPA"/>
    <property type="match status" value="1"/>
</dbReference>
<name>A0A542YID7_9MICO</name>
<gene>
    <name evidence="2" type="ORF">FB562_0928</name>
</gene>
<dbReference type="CDD" id="cd03024">
    <property type="entry name" value="DsbA_FrnE"/>
    <property type="match status" value="1"/>
</dbReference>
<accession>A0A542YID7</accession>
<protein>
    <submittedName>
        <fullName evidence="2">Putative DsbA family dithiol-disulfide isomerase</fullName>
    </submittedName>
</protein>
<reference evidence="2 3" key="1">
    <citation type="submission" date="2019-06" db="EMBL/GenBank/DDBJ databases">
        <title>Sequencing the genomes of 1000 actinobacteria strains.</title>
        <authorList>
            <person name="Klenk H.-P."/>
        </authorList>
    </citation>
    <scope>NUCLEOTIDE SEQUENCE [LARGE SCALE GENOMIC DNA]</scope>
    <source>
        <strain evidence="2 3">DSM 26477</strain>
    </source>
</reference>
<dbReference type="OrthoDB" id="9799122at2"/>
<evidence type="ECO:0000313" key="3">
    <source>
        <dbReference type="Proteomes" id="UP000317998"/>
    </source>
</evidence>
<feature type="domain" description="DSBA-like thioredoxin" evidence="1">
    <location>
        <begin position="7"/>
        <end position="207"/>
    </location>
</feature>
<dbReference type="AlphaFoldDB" id="A0A542YID7"/>
<dbReference type="GO" id="GO:0016491">
    <property type="term" value="F:oxidoreductase activity"/>
    <property type="evidence" value="ECO:0007669"/>
    <property type="project" value="InterPro"/>
</dbReference>
<keyword evidence="3" id="KW-1185">Reference proteome</keyword>
<dbReference type="InterPro" id="IPR001853">
    <property type="entry name" value="DSBA-like_thioredoxin_dom"/>
</dbReference>
<evidence type="ECO:0000259" key="1">
    <source>
        <dbReference type="Pfam" id="PF01323"/>
    </source>
</evidence>
<dbReference type="EMBL" id="VFOM01000001">
    <property type="protein sequence ID" value="TQL47857.1"/>
    <property type="molecule type" value="Genomic_DNA"/>
</dbReference>
<comment type="caution">
    <text evidence="2">The sequence shown here is derived from an EMBL/GenBank/DDBJ whole genome shotgun (WGS) entry which is preliminary data.</text>
</comment>
<organism evidence="2 3">
    <name type="scientific">Homoserinimonas aerilata</name>
    <dbReference type="NCBI Taxonomy" id="1162970"/>
    <lineage>
        <taxon>Bacteria</taxon>
        <taxon>Bacillati</taxon>
        <taxon>Actinomycetota</taxon>
        <taxon>Actinomycetes</taxon>
        <taxon>Micrococcales</taxon>
        <taxon>Microbacteriaceae</taxon>
        <taxon>Homoserinimonas</taxon>
    </lineage>
</organism>